<dbReference type="EMBL" id="JADAQX010000485">
    <property type="protein sequence ID" value="KAF8820086.1"/>
    <property type="molecule type" value="Genomic_DNA"/>
</dbReference>
<dbReference type="SMART" id="SM01085">
    <property type="entry name" value="CK_II_beta"/>
    <property type="match status" value="1"/>
</dbReference>
<dbReference type="Proteomes" id="UP000823046">
    <property type="component" value="Unassembled WGS sequence"/>
</dbReference>
<name>A0ABQ7J7V7_9APIC</name>
<gene>
    <name evidence="4" type="ORF">IE077_003591</name>
</gene>
<dbReference type="Gene3D" id="2.20.25.20">
    <property type="match status" value="1"/>
</dbReference>
<dbReference type="InterPro" id="IPR016149">
    <property type="entry name" value="Casein_kin_II_reg-sub_N"/>
</dbReference>
<dbReference type="Gene3D" id="1.10.1820.10">
    <property type="entry name" value="protein kinase ck2 holoenzyme, chain C, domain 1"/>
    <property type="match status" value="1"/>
</dbReference>
<evidence type="ECO:0000313" key="5">
    <source>
        <dbReference type="Proteomes" id="UP000823046"/>
    </source>
</evidence>
<dbReference type="InterPro" id="IPR000704">
    <property type="entry name" value="Casein_kinase_II_reg-sub"/>
</dbReference>
<comment type="caution">
    <text evidence="4">The sequence shown here is derived from an EMBL/GenBank/DDBJ whole genome shotgun (WGS) entry which is preliminary data.</text>
</comment>
<evidence type="ECO:0000256" key="3">
    <source>
        <dbReference type="SAM" id="MobiDB-lite"/>
    </source>
</evidence>
<comment type="subunit">
    <text evidence="2">Tetramer of two alpha and two beta subunits.</text>
</comment>
<dbReference type="Pfam" id="PF01214">
    <property type="entry name" value="CK_II_beta"/>
    <property type="match status" value="1"/>
</dbReference>
<protein>
    <recommendedName>
        <fullName evidence="2">Casein kinase II subunit beta</fullName>
        <shortName evidence="2">CK II beta</shortName>
    </recommendedName>
</protein>
<evidence type="ECO:0000256" key="2">
    <source>
        <dbReference type="RuleBase" id="RU361268"/>
    </source>
</evidence>
<dbReference type="PANTHER" id="PTHR11740:SF0">
    <property type="entry name" value="CASEIN KINASE II SUBUNIT BETA"/>
    <property type="match status" value="1"/>
</dbReference>
<accession>A0ABQ7J7V7</accession>
<sequence>MVEFSPYPGGATSESFGEELDESDETLDSDCFEESTYTTWIEWFCSLGGHEYFVQVDEDYIRDEFNLKGLNEAIPCFKHALYRIINWEQGSENVEADIIEKYAASLYGLIHSRFILTPRGMQLMSLKYNLEEFGNCPNVACNDAAVLPIGLHDKLYQDYTKVFCPRCNEVYNPSNAHNQLAKLDGSCFGSTFAHLFFLQNPQGFSKNHLKLYYLPKIFGFKVNSNIKDTLRNAQAEKEKQKQ</sequence>
<feature type="region of interest" description="Disordered" evidence="3">
    <location>
        <begin position="1"/>
        <end position="22"/>
    </location>
</feature>
<evidence type="ECO:0000256" key="1">
    <source>
        <dbReference type="ARBA" id="ARBA00006941"/>
    </source>
</evidence>
<comment type="similarity">
    <text evidence="1 2">Belongs to the casein kinase 2 subunit beta family.</text>
</comment>
<dbReference type="PRINTS" id="PR00472">
    <property type="entry name" value="CASNKINASEII"/>
</dbReference>
<dbReference type="InterPro" id="IPR035991">
    <property type="entry name" value="Casein_kinase_II_beta-like"/>
</dbReference>
<keyword evidence="5" id="KW-1185">Reference proteome</keyword>
<proteinExistence type="inferred from homology"/>
<dbReference type="PANTHER" id="PTHR11740">
    <property type="entry name" value="CASEIN KINASE II SUBUNIT BETA"/>
    <property type="match status" value="1"/>
</dbReference>
<reference evidence="4 5" key="1">
    <citation type="journal article" date="2020" name="bioRxiv">
        <title>Metabolic contributions of an alphaproteobacterial endosymbiont in the apicomplexan Cardiosporidium cionae.</title>
        <authorList>
            <person name="Hunter E.S."/>
            <person name="Paight C.J."/>
            <person name="Lane C.E."/>
        </authorList>
    </citation>
    <scope>NUCLEOTIDE SEQUENCE [LARGE SCALE GENOMIC DNA]</scope>
    <source>
        <strain evidence="4">ESH_2018</strain>
    </source>
</reference>
<organism evidence="4 5">
    <name type="scientific">Cardiosporidium cionae</name>
    <dbReference type="NCBI Taxonomy" id="476202"/>
    <lineage>
        <taxon>Eukaryota</taxon>
        <taxon>Sar</taxon>
        <taxon>Alveolata</taxon>
        <taxon>Apicomplexa</taxon>
        <taxon>Aconoidasida</taxon>
        <taxon>Nephromycida</taxon>
        <taxon>Cardiosporidium</taxon>
    </lineage>
</organism>
<evidence type="ECO:0000313" key="4">
    <source>
        <dbReference type="EMBL" id="KAF8820086.1"/>
    </source>
</evidence>
<dbReference type="SUPFAM" id="SSF57798">
    <property type="entry name" value="Casein kinase II beta subunit"/>
    <property type="match status" value="1"/>
</dbReference>